<accession>A0ABW0JFM8</accession>
<dbReference type="SMART" id="SM00388">
    <property type="entry name" value="HisKA"/>
    <property type="match status" value="1"/>
</dbReference>
<dbReference type="PANTHER" id="PTHR43065:SF50">
    <property type="entry name" value="HISTIDINE KINASE"/>
    <property type="match status" value="1"/>
</dbReference>
<comment type="caution">
    <text evidence="6">The sequence shown here is derived from an EMBL/GenBank/DDBJ whole genome shotgun (WGS) entry which is preliminary data.</text>
</comment>
<evidence type="ECO:0000256" key="4">
    <source>
        <dbReference type="SAM" id="Coils"/>
    </source>
</evidence>
<dbReference type="InterPro" id="IPR003594">
    <property type="entry name" value="HATPase_dom"/>
</dbReference>
<dbReference type="EC" id="2.7.13.3" evidence="2"/>
<comment type="catalytic activity">
    <reaction evidence="1">
        <text>ATP + protein L-histidine = ADP + protein N-phospho-L-histidine.</text>
        <dbReference type="EC" id="2.7.13.3"/>
    </reaction>
</comment>
<keyword evidence="6" id="KW-0808">Transferase</keyword>
<dbReference type="RefSeq" id="WP_377715340.1">
    <property type="nucleotide sequence ID" value="NZ_JBHSMP010000038.1"/>
</dbReference>
<organism evidence="6 7">
    <name type="scientific">Paraburkholderia denitrificans</name>
    <dbReference type="NCBI Taxonomy" id="694025"/>
    <lineage>
        <taxon>Bacteria</taxon>
        <taxon>Pseudomonadati</taxon>
        <taxon>Pseudomonadota</taxon>
        <taxon>Betaproteobacteria</taxon>
        <taxon>Burkholderiales</taxon>
        <taxon>Burkholderiaceae</taxon>
        <taxon>Paraburkholderia</taxon>
    </lineage>
</organism>
<dbReference type="NCBIfam" id="NF038348">
    <property type="entry name" value="T2SS_HK"/>
    <property type="match status" value="1"/>
</dbReference>
<dbReference type="Gene3D" id="1.10.287.130">
    <property type="match status" value="1"/>
</dbReference>
<dbReference type="SUPFAM" id="SSF55874">
    <property type="entry name" value="ATPase domain of HSP90 chaperone/DNA topoisomerase II/histidine kinase"/>
    <property type="match status" value="1"/>
</dbReference>
<evidence type="ECO:0000256" key="1">
    <source>
        <dbReference type="ARBA" id="ARBA00000085"/>
    </source>
</evidence>
<evidence type="ECO:0000259" key="5">
    <source>
        <dbReference type="PROSITE" id="PS50109"/>
    </source>
</evidence>
<gene>
    <name evidence="6" type="ORF">ACFPTO_23145</name>
</gene>
<dbReference type="InterPro" id="IPR004358">
    <property type="entry name" value="Sig_transdc_His_kin-like_C"/>
</dbReference>
<dbReference type="Pfam" id="PF00512">
    <property type="entry name" value="HisKA"/>
    <property type="match status" value="1"/>
</dbReference>
<protein>
    <recommendedName>
        <fullName evidence="2">histidine kinase</fullName>
        <ecNumber evidence="2">2.7.13.3</ecNumber>
    </recommendedName>
</protein>
<feature type="domain" description="Histidine kinase" evidence="5">
    <location>
        <begin position="119"/>
        <end position="364"/>
    </location>
</feature>
<dbReference type="PROSITE" id="PS50109">
    <property type="entry name" value="HIS_KIN"/>
    <property type="match status" value="1"/>
</dbReference>
<dbReference type="SMART" id="SM00387">
    <property type="entry name" value="HATPase_c"/>
    <property type="match status" value="1"/>
</dbReference>
<reference evidence="7" key="1">
    <citation type="journal article" date="2019" name="Int. J. Syst. Evol. Microbiol.">
        <title>The Global Catalogue of Microorganisms (GCM) 10K type strain sequencing project: providing services to taxonomists for standard genome sequencing and annotation.</title>
        <authorList>
            <consortium name="The Broad Institute Genomics Platform"/>
            <consortium name="The Broad Institute Genome Sequencing Center for Infectious Disease"/>
            <person name="Wu L."/>
            <person name="Ma J."/>
        </authorList>
    </citation>
    <scope>NUCLEOTIDE SEQUENCE [LARGE SCALE GENOMIC DNA]</scope>
    <source>
        <strain evidence="7">CCUG 56042</strain>
    </source>
</reference>
<evidence type="ECO:0000256" key="3">
    <source>
        <dbReference type="ARBA" id="ARBA00022553"/>
    </source>
</evidence>
<dbReference type="InterPro" id="IPR036890">
    <property type="entry name" value="HATPase_C_sf"/>
</dbReference>
<dbReference type="CDD" id="cd00082">
    <property type="entry name" value="HisKA"/>
    <property type="match status" value="1"/>
</dbReference>
<dbReference type="InterPro" id="IPR005467">
    <property type="entry name" value="His_kinase_dom"/>
</dbReference>
<dbReference type="PRINTS" id="PR00344">
    <property type="entry name" value="BCTRLSENSOR"/>
</dbReference>
<keyword evidence="3" id="KW-0597">Phosphoprotein</keyword>
<keyword evidence="4" id="KW-0175">Coiled coil</keyword>
<dbReference type="Proteomes" id="UP001596103">
    <property type="component" value="Unassembled WGS sequence"/>
</dbReference>
<dbReference type="EMBL" id="JBHSMP010000038">
    <property type="protein sequence ID" value="MFC5431670.1"/>
    <property type="molecule type" value="Genomic_DNA"/>
</dbReference>
<dbReference type="Gene3D" id="3.30.565.10">
    <property type="entry name" value="Histidine kinase-like ATPase, C-terminal domain"/>
    <property type="match status" value="1"/>
</dbReference>
<dbReference type="GO" id="GO:0016301">
    <property type="term" value="F:kinase activity"/>
    <property type="evidence" value="ECO:0007669"/>
    <property type="project" value="UniProtKB-KW"/>
</dbReference>
<evidence type="ECO:0000256" key="2">
    <source>
        <dbReference type="ARBA" id="ARBA00012438"/>
    </source>
</evidence>
<feature type="coiled-coil region" evidence="4">
    <location>
        <begin position="62"/>
        <end position="100"/>
    </location>
</feature>
<keyword evidence="6" id="KW-0418">Kinase</keyword>
<dbReference type="InterPro" id="IPR003661">
    <property type="entry name" value="HisK_dim/P_dom"/>
</dbReference>
<sequence length="374" mass="41962">MEIVRLNKIVRALMDRAERSTMAYSSDFSLFQMAVTLEDQVRHRTRELEAALHENRKITHTLERTQALMRQEIDERRRTQAELETERIAQQDLIEKLEQAHVQLLQSEKLASIGQLAAGVAHEINNPIGFVDSNLHTLKTWMTQLLGYMDVQDNMLRTSCDLDDEALARLHTAREQADLDYLLSDVDALIEESIEGTSRVRRIVQDLRDFSRVGSEEWSIVDIHNGLDATLNVVHNELKYKAKVIKDYGELPPVECIPSQINQVVMNLLVNAAQAIPEHGTITITTRHQDDGVTIAVRDTGAGMTAEVRARIFDPFYTTKPVGKGTGLGLSVSYGIVEKHGGRITVESEPGKGSCFTVWIPVARPHPPAASIDR</sequence>
<name>A0ABW0JFM8_9BURK</name>
<dbReference type="SUPFAM" id="SSF47384">
    <property type="entry name" value="Homodimeric domain of signal transducing histidine kinase"/>
    <property type="match status" value="1"/>
</dbReference>
<dbReference type="PANTHER" id="PTHR43065">
    <property type="entry name" value="SENSOR HISTIDINE KINASE"/>
    <property type="match status" value="1"/>
</dbReference>
<dbReference type="Pfam" id="PF02518">
    <property type="entry name" value="HATPase_c"/>
    <property type="match status" value="1"/>
</dbReference>
<evidence type="ECO:0000313" key="7">
    <source>
        <dbReference type="Proteomes" id="UP001596103"/>
    </source>
</evidence>
<dbReference type="InterPro" id="IPR036097">
    <property type="entry name" value="HisK_dim/P_sf"/>
</dbReference>
<proteinExistence type="predicted"/>
<keyword evidence="7" id="KW-1185">Reference proteome</keyword>
<evidence type="ECO:0000313" key="6">
    <source>
        <dbReference type="EMBL" id="MFC5431670.1"/>
    </source>
</evidence>